<dbReference type="SUPFAM" id="SSF55447">
    <property type="entry name" value="CO dehydrogenase flavoprotein C-terminal domain-like"/>
    <property type="match status" value="1"/>
</dbReference>
<dbReference type="GO" id="GO:0004854">
    <property type="term" value="F:xanthine dehydrogenase activity"/>
    <property type="evidence" value="ECO:0007669"/>
    <property type="project" value="UniProtKB-EC"/>
</dbReference>
<dbReference type="EC" id="1.17.1.4" evidence="4"/>
<gene>
    <name evidence="4" type="primary">yagS_4</name>
    <name evidence="4" type="ORF">MET9862_03256</name>
</gene>
<keyword evidence="4" id="KW-0560">Oxidoreductase</keyword>
<dbReference type="InterPro" id="IPR036318">
    <property type="entry name" value="FAD-bd_PCMH-like_sf"/>
</dbReference>
<dbReference type="GO" id="GO:0071949">
    <property type="term" value="F:FAD binding"/>
    <property type="evidence" value="ECO:0007669"/>
    <property type="project" value="InterPro"/>
</dbReference>
<reference evidence="4 5" key="1">
    <citation type="submission" date="2019-06" db="EMBL/GenBank/DDBJ databases">
        <authorList>
            <person name="Rodrigo-Torres L."/>
            <person name="Arahal R. D."/>
            <person name="Lucena T."/>
        </authorList>
    </citation>
    <scope>NUCLEOTIDE SEQUENCE [LARGE SCALE GENOMIC DNA]</scope>
    <source>
        <strain evidence="4 5">SB0023/3</strain>
    </source>
</reference>
<protein>
    <submittedName>
        <fullName evidence="4">Xanthine dehydrogenase YagS FAD-binding subunit</fullName>
        <ecNumber evidence="4">1.17.1.4</ecNumber>
    </submittedName>
</protein>
<feature type="domain" description="FAD-binding PCMH-type" evidence="3">
    <location>
        <begin position="1"/>
        <end position="222"/>
    </location>
</feature>
<dbReference type="InterPro" id="IPR036683">
    <property type="entry name" value="CO_DH_flav_C_dom_sf"/>
</dbReference>
<dbReference type="InterPro" id="IPR051312">
    <property type="entry name" value="Diverse_Substr_Oxidored"/>
</dbReference>
<keyword evidence="2" id="KW-0274">FAD</keyword>
<dbReference type="Gene3D" id="3.30.43.10">
    <property type="entry name" value="Uridine Diphospho-n-acetylenolpyruvylglucosamine Reductase, domain 2"/>
    <property type="match status" value="1"/>
</dbReference>
<sequence length="352" mass="36175">MNLFAYTRAASIAEAVTAAAEPGAAYLAAGTNLLDLMKGGIATPSRLVDITRLPGLDAVEPQPDGSTRIGALVRNSDLARNAHVAKTYPMVAEALLAGASAQLRNAATTAGNLLQRTRCAYFYDPASPCNKREPGAGCQAIGGATRIHAVLGWSEHCIATHPSDLCVPLAALGAQVEIAEAGGRRTVPIGDFHRLPSDHPERETVLEPGALVTAVILPPEAAAFSGHARYLKVRDRTSYAFATVSAAAALTLENGRIGAARLALGGVALKPWRVAEAEDALTGATPDAEAFSKAAAALVAGAKPSGPENAFKIELARRTVVRALTLAQAGTPARMPALPASPFSHAAGALHA</sequence>
<evidence type="ECO:0000313" key="4">
    <source>
        <dbReference type="EMBL" id="VUD72656.1"/>
    </source>
</evidence>
<dbReference type="Gene3D" id="3.30.465.10">
    <property type="match status" value="2"/>
</dbReference>
<dbReference type="PANTHER" id="PTHR42659:SF9">
    <property type="entry name" value="XANTHINE DEHYDROGENASE FAD-BINDING SUBUNIT XDHB-RELATED"/>
    <property type="match status" value="1"/>
</dbReference>
<evidence type="ECO:0000256" key="2">
    <source>
        <dbReference type="ARBA" id="ARBA00022827"/>
    </source>
</evidence>
<dbReference type="OrthoDB" id="9814706at2"/>
<dbReference type="SMART" id="SM01092">
    <property type="entry name" value="CO_deh_flav_C"/>
    <property type="match status" value="1"/>
</dbReference>
<evidence type="ECO:0000256" key="1">
    <source>
        <dbReference type="ARBA" id="ARBA00022630"/>
    </source>
</evidence>
<dbReference type="RefSeq" id="WP_142583952.1">
    <property type="nucleotide sequence ID" value="NZ_CABFPH010000047.1"/>
</dbReference>
<dbReference type="EMBL" id="CABFPH010000047">
    <property type="protein sequence ID" value="VUD72656.1"/>
    <property type="molecule type" value="Genomic_DNA"/>
</dbReference>
<dbReference type="InterPro" id="IPR005107">
    <property type="entry name" value="CO_DH_flav_C"/>
</dbReference>
<dbReference type="Pfam" id="PF03450">
    <property type="entry name" value="CO_deh_flav_C"/>
    <property type="match status" value="1"/>
</dbReference>
<accession>A0A509EE87</accession>
<dbReference type="SUPFAM" id="SSF56176">
    <property type="entry name" value="FAD-binding/transporter-associated domain-like"/>
    <property type="match status" value="1"/>
</dbReference>
<evidence type="ECO:0000259" key="3">
    <source>
        <dbReference type="PROSITE" id="PS51387"/>
    </source>
</evidence>
<dbReference type="InterPro" id="IPR002346">
    <property type="entry name" value="Mopterin_DH_FAD-bd"/>
</dbReference>
<keyword evidence="5" id="KW-1185">Reference proteome</keyword>
<dbReference type="InterPro" id="IPR016166">
    <property type="entry name" value="FAD-bd_PCMH"/>
</dbReference>
<name>A0A509EE87_9HYPH</name>
<dbReference type="AlphaFoldDB" id="A0A509EE87"/>
<dbReference type="Pfam" id="PF00941">
    <property type="entry name" value="FAD_binding_5"/>
    <property type="match status" value="1"/>
</dbReference>
<dbReference type="PANTHER" id="PTHR42659">
    <property type="entry name" value="XANTHINE DEHYDROGENASE SUBUNIT C-RELATED"/>
    <property type="match status" value="1"/>
</dbReference>
<organism evidence="4 5">
    <name type="scientific">Methylobacterium symbioticum</name>
    <dbReference type="NCBI Taxonomy" id="2584084"/>
    <lineage>
        <taxon>Bacteria</taxon>
        <taxon>Pseudomonadati</taxon>
        <taxon>Pseudomonadota</taxon>
        <taxon>Alphaproteobacteria</taxon>
        <taxon>Hyphomicrobiales</taxon>
        <taxon>Methylobacteriaceae</taxon>
        <taxon>Methylobacterium</taxon>
    </lineage>
</organism>
<keyword evidence="1" id="KW-0285">Flavoprotein</keyword>
<dbReference type="PROSITE" id="PS51387">
    <property type="entry name" value="FAD_PCMH"/>
    <property type="match status" value="1"/>
</dbReference>
<dbReference type="InterPro" id="IPR016167">
    <property type="entry name" value="FAD-bd_PCMH_sub1"/>
</dbReference>
<proteinExistence type="predicted"/>
<dbReference type="Gene3D" id="3.30.390.50">
    <property type="entry name" value="CO dehydrogenase flavoprotein, C-terminal domain"/>
    <property type="match status" value="1"/>
</dbReference>
<dbReference type="InterPro" id="IPR016169">
    <property type="entry name" value="FAD-bd_PCMH_sub2"/>
</dbReference>
<evidence type="ECO:0000313" key="5">
    <source>
        <dbReference type="Proteomes" id="UP000410984"/>
    </source>
</evidence>
<dbReference type="Proteomes" id="UP000410984">
    <property type="component" value="Unassembled WGS sequence"/>
</dbReference>